<evidence type="ECO:0000313" key="5">
    <source>
        <dbReference type="EMBL" id="KPK63191.1"/>
    </source>
</evidence>
<protein>
    <recommendedName>
        <fullName evidence="7">DNA-binding protein HU</fullName>
    </recommendedName>
</protein>
<evidence type="ECO:0000256" key="1">
    <source>
        <dbReference type="ARBA" id="ARBA00023067"/>
    </source>
</evidence>
<evidence type="ECO:0000256" key="2">
    <source>
        <dbReference type="ARBA" id="ARBA00023125"/>
    </source>
</evidence>
<comment type="similarity">
    <text evidence="3">Belongs to the bacterial histone-like protein family.</text>
</comment>
<dbReference type="EMBL" id="LJUJ01000017">
    <property type="protein sequence ID" value="KPK63191.1"/>
    <property type="molecule type" value="Genomic_DNA"/>
</dbReference>
<dbReference type="InterPro" id="IPR000119">
    <property type="entry name" value="Hist_DNA-bd"/>
</dbReference>
<name>A0A0S8FR69_UNCW3</name>
<dbReference type="InterPro" id="IPR010992">
    <property type="entry name" value="IHF-like_DNA-bd_dom_sf"/>
</dbReference>
<feature type="compositionally biased region" description="Basic and acidic residues" evidence="4">
    <location>
        <begin position="64"/>
        <end position="73"/>
    </location>
</feature>
<dbReference type="GO" id="GO:0003677">
    <property type="term" value="F:DNA binding"/>
    <property type="evidence" value="ECO:0007669"/>
    <property type="project" value="UniProtKB-KW"/>
</dbReference>
<gene>
    <name evidence="5" type="ORF">AMJ83_08080</name>
</gene>
<dbReference type="SUPFAM" id="SSF47729">
    <property type="entry name" value="IHF-like DNA-binding proteins"/>
    <property type="match status" value="1"/>
</dbReference>
<dbReference type="AlphaFoldDB" id="A0A0S8FR69"/>
<keyword evidence="1" id="KW-0226">DNA condensation</keyword>
<evidence type="ECO:0000313" key="6">
    <source>
        <dbReference type="Proteomes" id="UP000051373"/>
    </source>
</evidence>
<organism evidence="5 6">
    <name type="scientific">candidate division WOR_3 bacterium SM23_42</name>
    <dbReference type="NCBI Taxonomy" id="1703779"/>
    <lineage>
        <taxon>Bacteria</taxon>
        <taxon>Bacteria division WOR-3</taxon>
    </lineage>
</organism>
<dbReference type="Proteomes" id="UP000051373">
    <property type="component" value="Unassembled WGS sequence"/>
</dbReference>
<dbReference type="GO" id="GO:0005829">
    <property type="term" value="C:cytosol"/>
    <property type="evidence" value="ECO:0007669"/>
    <property type="project" value="TreeGrafter"/>
</dbReference>
<comment type="caution">
    <text evidence="5">The sequence shown here is derived from an EMBL/GenBank/DDBJ whole genome shotgun (WGS) entry which is preliminary data.</text>
</comment>
<dbReference type="Gene3D" id="4.10.520.10">
    <property type="entry name" value="IHF-like DNA-binding proteins"/>
    <property type="match status" value="1"/>
</dbReference>
<dbReference type="PANTHER" id="PTHR33175">
    <property type="entry name" value="DNA-BINDING PROTEIN HU"/>
    <property type="match status" value="1"/>
</dbReference>
<feature type="region of interest" description="Disordered" evidence="4">
    <location>
        <begin position="55"/>
        <end position="90"/>
    </location>
</feature>
<evidence type="ECO:0008006" key="7">
    <source>
        <dbReference type="Google" id="ProtNLM"/>
    </source>
</evidence>
<dbReference type="PRINTS" id="PR01727">
    <property type="entry name" value="DNABINDINGHU"/>
</dbReference>
<dbReference type="InterPro" id="IPR020816">
    <property type="entry name" value="Histone-like_DNA-bd_CS"/>
</dbReference>
<accession>A0A0S8FR69</accession>
<dbReference type="SMART" id="SM00411">
    <property type="entry name" value="BHL"/>
    <property type="match status" value="1"/>
</dbReference>
<dbReference type="Pfam" id="PF00216">
    <property type="entry name" value="Bac_DNA_binding"/>
    <property type="match status" value="1"/>
</dbReference>
<dbReference type="STRING" id="1703779.AMJ83_08080"/>
<proteinExistence type="inferred from homology"/>
<dbReference type="PANTHER" id="PTHR33175:SF3">
    <property type="entry name" value="DNA-BINDING PROTEIN HU-BETA"/>
    <property type="match status" value="1"/>
</dbReference>
<dbReference type="GO" id="GO:0030527">
    <property type="term" value="F:structural constituent of chromatin"/>
    <property type="evidence" value="ECO:0007669"/>
    <property type="project" value="InterPro"/>
</dbReference>
<dbReference type="CDD" id="cd13831">
    <property type="entry name" value="HU"/>
    <property type="match status" value="1"/>
</dbReference>
<evidence type="ECO:0000256" key="3">
    <source>
        <dbReference type="RuleBase" id="RU003939"/>
    </source>
</evidence>
<feature type="compositionally biased region" description="Basic and acidic residues" evidence="4">
    <location>
        <begin position="81"/>
        <end position="90"/>
    </location>
</feature>
<keyword evidence="2" id="KW-0238">DNA-binding</keyword>
<reference evidence="5 6" key="1">
    <citation type="journal article" date="2015" name="Microbiome">
        <title>Genomic resolution of linkages in carbon, nitrogen, and sulfur cycling among widespread estuary sediment bacteria.</title>
        <authorList>
            <person name="Baker B.J."/>
            <person name="Lazar C.S."/>
            <person name="Teske A.P."/>
            <person name="Dick G.J."/>
        </authorList>
    </citation>
    <scope>NUCLEOTIDE SEQUENCE [LARGE SCALE GENOMIC DNA]</scope>
    <source>
        <strain evidence="5">SM23_42</strain>
    </source>
</reference>
<sequence>MTKAELIERMALRAKISKRAAGIALNTFVESVTNALQSGDKVALVGFGTFSVSKRKARTARNPRTGERIDVPAKRAPKFKAGRDLKNAVK</sequence>
<dbReference type="GO" id="GO:0030261">
    <property type="term" value="P:chromosome condensation"/>
    <property type="evidence" value="ECO:0007669"/>
    <property type="project" value="UniProtKB-KW"/>
</dbReference>
<evidence type="ECO:0000256" key="4">
    <source>
        <dbReference type="SAM" id="MobiDB-lite"/>
    </source>
</evidence>
<dbReference type="PROSITE" id="PS00045">
    <property type="entry name" value="HISTONE_LIKE"/>
    <property type="match status" value="1"/>
</dbReference>